<proteinExistence type="predicted"/>
<dbReference type="EMBL" id="JBJURJ010000009">
    <property type="protein sequence ID" value="MFM9329613.1"/>
    <property type="molecule type" value="Genomic_DNA"/>
</dbReference>
<evidence type="ECO:0000313" key="2">
    <source>
        <dbReference type="Proteomes" id="UP001631969"/>
    </source>
</evidence>
<protein>
    <submittedName>
        <fullName evidence="1">Uncharacterized protein</fullName>
    </submittedName>
</protein>
<name>A0ACC7NXY6_9BACL</name>
<reference evidence="1" key="1">
    <citation type="submission" date="2024-12" db="EMBL/GenBank/DDBJ databases">
        <authorList>
            <person name="Wu N."/>
        </authorList>
    </citation>
    <scope>NUCLEOTIDE SEQUENCE</scope>
    <source>
        <strain evidence="1">P15</strain>
    </source>
</reference>
<evidence type="ECO:0000313" key="1">
    <source>
        <dbReference type="EMBL" id="MFM9329613.1"/>
    </source>
</evidence>
<accession>A0ACC7NXY6</accession>
<sequence>MKKSANKTIISGVLAAAVLVGGAGLVHNQVFAAASGDTSPSITDTTRENRPGGHGEAGFRGGDFGKRGSGLAGFGKTDLLKQTATLLNVEESAVSAQLEQGLTWAQIAAAAGLTEEDYLAKLVSAQTAAIGEAVTAGKLTQEQADKLTTSLSDHLKKQIERTGPKQKDAAGTDSNGQKIGKGIRGEHGLRGGFASNVDLAAILGITEDELSTLLQEGKSLAEIAESKGITSDDMIAKIKDSLTDELKTFIDRKGTDHPAKGKIKAPAASASPSAGASVESAS</sequence>
<organism evidence="1 2">
    <name type="scientific">Paenibacillus mesotrionivorans</name>
    <dbReference type="NCBI Taxonomy" id="3160968"/>
    <lineage>
        <taxon>Bacteria</taxon>
        <taxon>Bacillati</taxon>
        <taxon>Bacillota</taxon>
        <taxon>Bacilli</taxon>
        <taxon>Bacillales</taxon>
        <taxon>Paenibacillaceae</taxon>
        <taxon>Paenibacillus</taxon>
    </lineage>
</organism>
<keyword evidence="2" id="KW-1185">Reference proteome</keyword>
<gene>
    <name evidence="1" type="ORF">ACI1P1_15065</name>
</gene>
<comment type="caution">
    <text evidence="1">The sequence shown here is derived from an EMBL/GenBank/DDBJ whole genome shotgun (WGS) entry which is preliminary data.</text>
</comment>
<dbReference type="Proteomes" id="UP001631969">
    <property type="component" value="Unassembled WGS sequence"/>
</dbReference>